<dbReference type="PIRSF" id="PIRSF010376">
    <property type="entry name" value="IspE"/>
    <property type="match status" value="1"/>
</dbReference>
<evidence type="ECO:0000256" key="1">
    <source>
        <dbReference type="ARBA" id="ARBA00009684"/>
    </source>
</evidence>
<dbReference type="GO" id="GO:0016114">
    <property type="term" value="P:terpenoid biosynthetic process"/>
    <property type="evidence" value="ECO:0007669"/>
    <property type="project" value="UniProtKB-UniRule"/>
</dbReference>
<dbReference type="GO" id="GO:0005524">
    <property type="term" value="F:ATP binding"/>
    <property type="evidence" value="ECO:0007669"/>
    <property type="project" value="UniProtKB-UniRule"/>
</dbReference>
<evidence type="ECO:0000256" key="6">
    <source>
        <dbReference type="ARBA" id="ARBA00022777"/>
    </source>
</evidence>
<evidence type="ECO:0000256" key="9">
    <source>
        <dbReference type="ARBA" id="ARBA00032554"/>
    </source>
</evidence>
<evidence type="ECO:0000256" key="10">
    <source>
        <dbReference type="HAMAP-Rule" id="MF_00061"/>
    </source>
</evidence>
<gene>
    <name evidence="10" type="primary">ispE</name>
    <name evidence="13" type="ORF">GN330_15985</name>
</gene>
<dbReference type="Gene3D" id="3.30.230.10">
    <property type="match status" value="1"/>
</dbReference>
<comment type="pathway">
    <text evidence="10">Isoprenoid biosynthesis; isopentenyl diphosphate biosynthesis via DXP pathway; isopentenyl diphosphate from 1-deoxy-D-xylulose 5-phosphate: step 3/6.</text>
</comment>
<evidence type="ECO:0000259" key="11">
    <source>
        <dbReference type="Pfam" id="PF00288"/>
    </source>
</evidence>
<dbReference type="PANTHER" id="PTHR43527">
    <property type="entry name" value="4-DIPHOSPHOCYTIDYL-2-C-METHYL-D-ERYTHRITOL KINASE, CHLOROPLASTIC"/>
    <property type="match status" value="1"/>
</dbReference>
<proteinExistence type="inferred from homology"/>
<comment type="caution">
    <text evidence="13">The sequence shown here is derived from an EMBL/GenBank/DDBJ whole genome shotgun (WGS) entry which is preliminary data.</text>
</comment>
<keyword evidence="6 10" id="KW-0418">Kinase</keyword>
<dbReference type="Proteomes" id="UP000463224">
    <property type="component" value="Unassembled WGS sequence"/>
</dbReference>
<protein>
    <recommendedName>
        <fullName evidence="3 10">4-diphosphocytidyl-2-C-methyl-D-erythritol kinase</fullName>
        <shortName evidence="10">CMK</shortName>
        <ecNumber evidence="2 10">2.7.1.148</ecNumber>
    </recommendedName>
    <alternativeName>
        <fullName evidence="9 10">4-(cytidine-5'-diphospho)-2-C-methyl-D-erythritol kinase</fullName>
    </alternativeName>
</protein>
<dbReference type="NCBIfam" id="NF011202">
    <property type="entry name" value="PRK14608.1"/>
    <property type="match status" value="1"/>
</dbReference>
<evidence type="ECO:0000256" key="4">
    <source>
        <dbReference type="ARBA" id="ARBA00022679"/>
    </source>
</evidence>
<accession>A0A844QHT2</accession>
<evidence type="ECO:0000256" key="3">
    <source>
        <dbReference type="ARBA" id="ARBA00017473"/>
    </source>
</evidence>
<evidence type="ECO:0000256" key="5">
    <source>
        <dbReference type="ARBA" id="ARBA00022741"/>
    </source>
</evidence>
<feature type="binding site" evidence="10">
    <location>
        <begin position="100"/>
        <end position="110"/>
    </location>
    <ligand>
        <name>ATP</name>
        <dbReference type="ChEBI" id="CHEBI:30616"/>
    </ligand>
</feature>
<dbReference type="SUPFAM" id="SSF54211">
    <property type="entry name" value="Ribosomal protein S5 domain 2-like"/>
    <property type="match status" value="1"/>
</dbReference>
<dbReference type="Gene3D" id="3.30.70.890">
    <property type="entry name" value="GHMP kinase, C-terminal domain"/>
    <property type="match status" value="1"/>
</dbReference>
<keyword evidence="7 10" id="KW-0067">ATP-binding</keyword>
<comment type="catalytic activity">
    <reaction evidence="10">
        <text>4-CDP-2-C-methyl-D-erythritol + ATP = 4-CDP-2-C-methyl-D-erythritol 2-phosphate + ADP + H(+)</text>
        <dbReference type="Rhea" id="RHEA:18437"/>
        <dbReference type="ChEBI" id="CHEBI:15378"/>
        <dbReference type="ChEBI" id="CHEBI:30616"/>
        <dbReference type="ChEBI" id="CHEBI:57823"/>
        <dbReference type="ChEBI" id="CHEBI:57919"/>
        <dbReference type="ChEBI" id="CHEBI:456216"/>
        <dbReference type="EC" id="2.7.1.148"/>
    </reaction>
</comment>
<dbReference type="EC" id="2.7.1.148" evidence="2 10"/>
<evidence type="ECO:0000259" key="12">
    <source>
        <dbReference type="Pfam" id="PF08544"/>
    </source>
</evidence>
<comment type="function">
    <text evidence="10">Catalyzes the phosphorylation of the position 2 hydroxy group of 4-diphosphocytidyl-2C-methyl-D-erythritol.</text>
</comment>
<dbReference type="HAMAP" id="MF_00061">
    <property type="entry name" value="IspE"/>
    <property type="match status" value="1"/>
</dbReference>
<dbReference type="AlphaFoldDB" id="A0A844QHT2"/>
<dbReference type="PANTHER" id="PTHR43527:SF2">
    <property type="entry name" value="4-DIPHOSPHOCYTIDYL-2-C-METHYL-D-ERYTHRITOL KINASE, CHLOROPLASTIC"/>
    <property type="match status" value="1"/>
</dbReference>
<dbReference type="SUPFAM" id="SSF55060">
    <property type="entry name" value="GHMP Kinase, C-terminal domain"/>
    <property type="match status" value="1"/>
</dbReference>
<dbReference type="InterPro" id="IPR006204">
    <property type="entry name" value="GHMP_kinase_N_dom"/>
</dbReference>
<dbReference type="InterPro" id="IPR020568">
    <property type="entry name" value="Ribosomal_Su5_D2-typ_SF"/>
</dbReference>
<feature type="domain" description="GHMP kinase C-terminal" evidence="12">
    <location>
        <begin position="215"/>
        <end position="275"/>
    </location>
</feature>
<dbReference type="InterPro" id="IPR036554">
    <property type="entry name" value="GHMP_kinase_C_sf"/>
</dbReference>
<dbReference type="RefSeq" id="WP_156713647.1">
    <property type="nucleotide sequence ID" value="NZ_WPHG01000003.1"/>
</dbReference>
<keyword evidence="14" id="KW-1185">Reference proteome</keyword>
<evidence type="ECO:0000313" key="13">
    <source>
        <dbReference type="EMBL" id="MVA98747.1"/>
    </source>
</evidence>
<evidence type="ECO:0000256" key="2">
    <source>
        <dbReference type="ARBA" id="ARBA00012052"/>
    </source>
</evidence>
<dbReference type="EMBL" id="WPHG01000003">
    <property type="protein sequence ID" value="MVA98747.1"/>
    <property type="molecule type" value="Genomic_DNA"/>
</dbReference>
<comment type="similarity">
    <text evidence="1 10">Belongs to the GHMP kinase family. IspE subfamily.</text>
</comment>
<keyword evidence="8 10" id="KW-0414">Isoprene biosynthesis</keyword>
<evidence type="ECO:0000256" key="7">
    <source>
        <dbReference type="ARBA" id="ARBA00022840"/>
    </source>
</evidence>
<name>A0A844QHT2_9HYPH</name>
<dbReference type="GO" id="GO:0050515">
    <property type="term" value="F:4-(cytidine 5'-diphospho)-2-C-methyl-D-erythritol kinase activity"/>
    <property type="evidence" value="ECO:0007669"/>
    <property type="project" value="UniProtKB-UniRule"/>
</dbReference>
<dbReference type="UniPathway" id="UPA00056">
    <property type="reaction ID" value="UER00094"/>
</dbReference>
<feature type="active site" evidence="10">
    <location>
        <position position="142"/>
    </location>
</feature>
<sequence>MRSPSLTVHAPAKINLALHVTGRRADGYHLIETLAVFSQTGDVLELAPAATDALAIAGPFADALPDGGDNLIERARERLRDAFPQARDRRSSIRLTKNLPVAAGIGGGSSDAAATLRGLAALWELDVGEAGLARLGVELGADLPMCLAARPLIARGIGEDIHRLADWPALPLVMVNPGVAVPTQAVFARLERRDNAPLPALPSRRDEKSVVDWLADCRNDLQPAAIALAPQIAEALDVVAASGARLGRMSGSGATCFGLYDTIETARHAEAAISKERPGWFVAAGETTGSNA</sequence>
<dbReference type="InterPro" id="IPR014721">
    <property type="entry name" value="Ribsml_uS5_D2-typ_fold_subgr"/>
</dbReference>
<feature type="active site" evidence="10">
    <location>
        <position position="13"/>
    </location>
</feature>
<keyword evidence="5 10" id="KW-0547">Nucleotide-binding</keyword>
<dbReference type="NCBIfam" id="TIGR00154">
    <property type="entry name" value="ispE"/>
    <property type="match status" value="1"/>
</dbReference>
<organism evidence="13 14">
    <name type="scientific">Nitratireductor arenosus</name>
    <dbReference type="NCBI Taxonomy" id="2682096"/>
    <lineage>
        <taxon>Bacteria</taxon>
        <taxon>Pseudomonadati</taxon>
        <taxon>Pseudomonadota</taxon>
        <taxon>Alphaproteobacteria</taxon>
        <taxon>Hyphomicrobiales</taxon>
        <taxon>Phyllobacteriaceae</taxon>
        <taxon>Nitratireductor</taxon>
    </lineage>
</organism>
<feature type="domain" description="GHMP kinase N-terminal" evidence="11">
    <location>
        <begin position="70"/>
        <end position="147"/>
    </location>
</feature>
<dbReference type="Pfam" id="PF00288">
    <property type="entry name" value="GHMP_kinases_N"/>
    <property type="match status" value="1"/>
</dbReference>
<evidence type="ECO:0000256" key="8">
    <source>
        <dbReference type="ARBA" id="ARBA00023229"/>
    </source>
</evidence>
<dbReference type="InterPro" id="IPR013750">
    <property type="entry name" value="GHMP_kinase_C_dom"/>
</dbReference>
<dbReference type="InterPro" id="IPR004424">
    <property type="entry name" value="IspE"/>
</dbReference>
<dbReference type="Pfam" id="PF08544">
    <property type="entry name" value="GHMP_kinases_C"/>
    <property type="match status" value="1"/>
</dbReference>
<evidence type="ECO:0000313" key="14">
    <source>
        <dbReference type="Proteomes" id="UP000463224"/>
    </source>
</evidence>
<dbReference type="GO" id="GO:0019288">
    <property type="term" value="P:isopentenyl diphosphate biosynthetic process, methylerythritol 4-phosphate pathway"/>
    <property type="evidence" value="ECO:0007669"/>
    <property type="project" value="UniProtKB-UniRule"/>
</dbReference>
<keyword evidence="4 10" id="KW-0808">Transferase</keyword>
<reference evidence="13 14" key="1">
    <citation type="submission" date="2019-12" db="EMBL/GenBank/DDBJ databases">
        <title>Nitratireductor arenosus sp. nov., Isolated from sea sand, Jeju island, South Korea.</title>
        <authorList>
            <person name="Kim W."/>
        </authorList>
    </citation>
    <scope>NUCLEOTIDE SEQUENCE [LARGE SCALE GENOMIC DNA]</scope>
    <source>
        <strain evidence="13 14">CAU 1489</strain>
    </source>
</reference>